<protein>
    <submittedName>
        <fullName evidence="3">Uu.00g146210.m01.CDS01</fullName>
    </submittedName>
</protein>
<dbReference type="Pfam" id="PF00106">
    <property type="entry name" value="adh_short"/>
    <property type="match status" value="1"/>
</dbReference>
<dbReference type="InterPro" id="IPR002347">
    <property type="entry name" value="SDR_fam"/>
</dbReference>
<name>A0AAI8VKP5_9PEZI</name>
<dbReference type="GO" id="GO:0016491">
    <property type="term" value="F:oxidoreductase activity"/>
    <property type="evidence" value="ECO:0007669"/>
    <property type="project" value="UniProtKB-KW"/>
</dbReference>
<dbReference type="SUPFAM" id="SSF51735">
    <property type="entry name" value="NAD(P)-binding Rossmann-fold domains"/>
    <property type="match status" value="1"/>
</dbReference>
<dbReference type="Proteomes" id="UP001295740">
    <property type="component" value="Unassembled WGS sequence"/>
</dbReference>
<evidence type="ECO:0000256" key="1">
    <source>
        <dbReference type="ARBA" id="ARBA00006484"/>
    </source>
</evidence>
<evidence type="ECO:0000313" key="4">
    <source>
        <dbReference type="Proteomes" id="UP001295740"/>
    </source>
</evidence>
<gene>
    <name evidence="3" type="ORF">KHLLAP_LOCUS10063</name>
</gene>
<keyword evidence="4" id="KW-1185">Reference proteome</keyword>
<organism evidence="3 4">
    <name type="scientific">Anthostomella pinea</name>
    <dbReference type="NCBI Taxonomy" id="933095"/>
    <lineage>
        <taxon>Eukaryota</taxon>
        <taxon>Fungi</taxon>
        <taxon>Dikarya</taxon>
        <taxon>Ascomycota</taxon>
        <taxon>Pezizomycotina</taxon>
        <taxon>Sordariomycetes</taxon>
        <taxon>Xylariomycetidae</taxon>
        <taxon>Xylariales</taxon>
        <taxon>Xylariaceae</taxon>
        <taxon>Anthostomella</taxon>
    </lineage>
</organism>
<keyword evidence="2" id="KW-0560">Oxidoreductase</keyword>
<dbReference type="AlphaFoldDB" id="A0AAI8VKP5"/>
<dbReference type="PANTHER" id="PTHR24320">
    <property type="entry name" value="RETINOL DEHYDROGENASE"/>
    <property type="match status" value="1"/>
</dbReference>
<comment type="caution">
    <text evidence="3">The sequence shown here is derived from an EMBL/GenBank/DDBJ whole genome shotgun (WGS) entry which is preliminary data.</text>
</comment>
<dbReference type="InterPro" id="IPR036291">
    <property type="entry name" value="NAD(P)-bd_dom_sf"/>
</dbReference>
<accession>A0AAI8VKP5</accession>
<dbReference type="PANTHER" id="PTHR24320:SF283">
    <property type="entry name" value="RETINOL DEHYDROGENASE 11"/>
    <property type="match status" value="1"/>
</dbReference>
<comment type="similarity">
    <text evidence="1">Belongs to the short-chain dehydrogenases/reductases (SDR) family.</text>
</comment>
<evidence type="ECO:0000313" key="3">
    <source>
        <dbReference type="EMBL" id="CAJ2509595.1"/>
    </source>
</evidence>
<sequence length="301" mass="32336">MPTFDETATDAQVVAAFGDKVKGRNFVITGTGMPSLGGQAAIAMASGKPAHIIIASRTPSKAEPVFAATAAADSSIKITSLKCELTDRDSVRAAAAAEILEAAPSIDVLINNAGVMAVLDYEQDRHGVESQLSDNYLGHFLLTNLLVPGLLAAKVGARVVNMTSQGYRVTPFRFDDWNFSDGMTYDEWTGYGQACTARMLFAHALTKRLRSRGVTSTSVHPGVIMGTNLGAHLEPEVYSRVYQQGTATMLVAALDPEVASRSPAYLANSKIEKSYDFASDAKSAEKLWKLSEDILGERFEY</sequence>
<dbReference type="Gene3D" id="3.40.50.720">
    <property type="entry name" value="NAD(P)-binding Rossmann-like Domain"/>
    <property type="match status" value="1"/>
</dbReference>
<proteinExistence type="inferred from homology"/>
<dbReference type="EMBL" id="CAUWAG010000012">
    <property type="protein sequence ID" value="CAJ2509595.1"/>
    <property type="molecule type" value="Genomic_DNA"/>
</dbReference>
<reference evidence="3" key="1">
    <citation type="submission" date="2023-10" db="EMBL/GenBank/DDBJ databases">
        <authorList>
            <person name="Hackl T."/>
        </authorList>
    </citation>
    <scope>NUCLEOTIDE SEQUENCE</scope>
</reference>
<evidence type="ECO:0000256" key="2">
    <source>
        <dbReference type="ARBA" id="ARBA00023002"/>
    </source>
</evidence>